<dbReference type="EMBL" id="DUFW01000040">
    <property type="protein sequence ID" value="HIH21531.1"/>
    <property type="molecule type" value="Genomic_DNA"/>
</dbReference>
<dbReference type="InterPro" id="IPR008969">
    <property type="entry name" value="CarboxyPept-like_regulatory"/>
</dbReference>
<protein>
    <submittedName>
        <fullName evidence="1">Carboxypeptidase regulatory-like domain-containing protein</fullName>
    </submittedName>
</protein>
<dbReference type="Gene3D" id="2.60.40.1120">
    <property type="entry name" value="Carboxypeptidase-like, regulatory domain"/>
    <property type="match status" value="1"/>
</dbReference>
<dbReference type="Pfam" id="PF13620">
    <property type="entry name" value="CarboxypepD_reg"/>
    <property type="match status" value="1"/>
</dbReference>
<dbReference type="PROSITE" id="PS51257">
    <property type="entry name" value="PROKAR_LIPOPROTEIN"/>
    <property type="match status" value="1"/>
</dbReference>
<sequence length="1085" mass="118436">MRIGFVLLAGVFALLVLSGCVSVASLEIQVVDSEGNTVSNALVKVVKESGVAVSSVSTDSGGNVSLSLSVGTYNIIVEKQGFEPASKSVELKQGANKVSVTLSAAETPVPSPGLPPNQDIRTLPFMIPGLVEKPSEKPFSPTGLAVLTDSAQISCGEWKYYSAEEFTGANSGCTSSMHPILSAVDDTTFGFWEKPASFEQGFYKTSFLVESSEADSLNDLRPRISLKDSKLYYIGQLTQTQAGSIISIYHEVPLDQNGLLSFDLINFNGTTAKLNVNHELSVILTKSIPESFEFEPGISLNDWNTLSAAAFFKVPAFEQSTNECPGLCITTQSVDGNEFGAFSSLFFDLEASKVYKFSFAINAGDNAPLLRLRLNSSDFKKSSMLVFYPQQGLATYNLYYETSSEPAENSVSLSLDMANFDTGKQGQRIELSAVSAFKQDVIIEQPSGNGFLEIEVVDGNAMPLPAASLARVQVLQGDFVEVQEVNSEGLVFFELPNGVYNVRVMAEGYFPKDFDINIDVNFTESELVVLTKKQISGDPELVPLPGLGLAVVSDSLSSVERDSKVNFTLYGKNFDEDTQVLIDNVLVTDRFPNAKVEVQDSYTIFVTLIADDAFYAVFQGAGLIPGNDGLYQILTDDSERSSISFFSSYADFNYSGTHDFAVRKPSITLGGSRNAENKGSAFFDSKLQLAGGAILSAEQCAKIKQNPAPKGPQKPDCEGRLYYEWEESYNLMEFDVNKGGNIERQCIDLGKVRIDTKMSCVYTRTIDNSTGTPREGSKTPHAFMISQTRLDTSIEVGSVSWWTATIYTTPLGFFAQLPIIFVVRVRSDDPNSHWYQLYYKTKRNEGLVSESKAKVSTSGDGFVHYTSFRSFTKEGAEITATVSSVGPTGEIPTDVSLRVITKKTEYDTLSKTNQTIKDYPGVSFDGGLTRDTVSVVTSSTYETRNKIKEWQLVNGEEAEASLVEQDDAYKGVYSASYSQCIRTDESCRPVNRSSLSIFPALEKSSSAVSFADLMCNNVRMTKETFAEYAKYKYLPGWKETSSCNKSYSYVLNAEPDAAAKCAYIVSASSSSPQDCAIPSSARRAD</sequence>
<name>A0A7J4JUS4_9ARCH</name>
<keyword evidence="1" id="KW-0645">Protease</keyword>
<accession>A0A7J4JUS4</accession>
<comment type="caution">
    <text evidence="1">The sequence shown here is derived from an EMBL/GenBank/DDBJ whole genome shotgun (WGS) entry which is preliminary data.</text>
</comment>
<gene>
    <name evidence="1" type="ORF">HA222_02625</name>
</gene>
<organism evidence="1 2">
    <name type="scientific">Candidatus Iainarchaeum sp</name>
    <dbReference type="NCBI Taxonomy" id="3101447"/>
    <lineage>
        <taxon>Archaea</taxon>
        <taxon>Candidatus Iainarchaeota</taxon>
        <taxon>Candidatus Iainarchaeia</taxon>
        <taxon>Candidatus Iainarchaeales</taxon>
        <taxon>Candidatus Iainarchaeaceae</taxon>
        <taxon>Candidatus Iainarchaeum</taxon>
    </lineage>
</organism>
<dbReference type="AlphaFoldDB" id="A0A7J4JUS4"/>
<evidence type="ECO:0000313" key="1">
    <source>
        <dbReference type="EMBL" id="HIH21531.1"/>
    </source>
</evidence>
<keyword evidence="1" id="KW-0121">Carboxypeptidase</keyword>
<proteinExistence type="predicted"/>
<dbReference type="Proteomes" id="UP000590964">
    <property type="component" value="Unassembled WGS sequence"/>
</dbReference>
<reference evidence="2" key="1">
    <citation type="journal article" date="2020" name="bioRxiv">
        <title>A rank-normalized archaeal taxonomy based on genome phylogeny resolves widespread incomplete and uneven classifications.</title>
        <authorList>
            <person name="Rinke C."/>
            <person name="Chuvochina M."/>
            <person name="Mussig A.J."/>
            <person name="Chaumeil P.-A."/>
            <person name="Waite D.W."/>
            <person name="Whitman W.B."/>
            <person name="Parks D.H."/>
            <person name="Hugenholtz P."/>
        </authorList>
    </citation>
    <scope>NUCLEOTIDE SEQUENCE [LARGE SCALE GENOMIC DNA]</scope>
</reference>
<dbReference type="SUPFAM" id="SSF49464">
    <property type="entry name" value="Carboxypeptidase regulatory domain-like"/>
    <property type="match status" value="1"/>
</dbReference>
<keyword evidence="1" id="KW-0378">Hydrolase</keyword>
<evidence type="ECO:0000313" key="2">
    <source>
        <dbReference type="Proteomes" id="UP000590964"/>
    </source>
</evidence>
<dbReference type="GO" id="GO:0004180">
    <property type="term" value="F:carboxypeptidase activity"/>
    <property type="evidence" value="ECO:0007669"/>
    <property type="project" value="UniProtKB-KW"/>
</dbReference>